<dbReference type="AlphaFoldDB" id="H6L137"/>
<dbReference type="PANTHER" id="PTHR43394:SF4">
    <property type="entry name" value="TOXIN SECRETION ABC TRANSPORTER ATP-BINDING PROTEIN"/>
    <property type="match status" value="1"/>
</dbReference>
<evidence type="ECO:0000256" key="3">
    <source>
        <dbReference type="ARBA" id="ARBA00022989"/>
    </source>
</evidence>
<dbReference type="InterPro" id="IPR003439">
    <property type="entry name" value="ABC_transporter-like_ATP-bd"/>
</dbReference>
<dbReference type="eggNOG" id="COG2274">
    <property type="taxonomic scope" value="Bacteria"/>
</dbReference>
<dbReference type="EMBL" id="CP002831">
    <property type="protein sequence ID" value="AFC26073.1"/>
    <property type="molecule type" value="Genomic_DNA"/>
</dbReference>
<dbReference type="InterPro" id="IPR036640">
    <property type="entry name" value="ABC1_TM_sf"/>
</dbReference>
<accession>H6L137</accession>
<dbReference type="InterPro" id="IPR039421">
    <property type="entry name" value="Type_1_exporter"/>
</dbReference>
<dbReference type="Pfam" id="PF00005">
    <property type="entry name" value="ABC_tran"/>
    <property type="match status" value="1"/>
</dbReference>
<dbReference type="PROSITE" id="PS50929">
    <property type="entry name" value="ABC_TM1F"/>
    <property type="match status" value="1"/>
</dbReference>
<evidence type="ECO:0000256" key="2">
    <source>
        <dbReference type="ARBA" id="ARBA00022692"/>
    </source>
</evidence>
<evidence type="ECO:0000256" key="5">
    <source>
        <dbReference type="SAM" id="Phobius"/>
    </source>
</evidence>
<keyword evidence="2 5" id="KW-0812">Transmembrane</keyword>
<comment type="subcellular location">
    <subcellularLocation>
        <location evidence="1">Cell membrane</location>
        <topology evidence="1">Multi-pass membrane protein</topology>
    </subcellularLocation>
</comment>
<evidence type="ECO:0000313" key="8">
    <source>
        <dbReference type="EMBL" id="AFC26073.1"/>
    </source>
</evidence>
<dbReference type="GO" id="GO:0016887">
    <property type="term" value="F:ATP hydrolysis activity"/>
    <property type="evidence" value="ECO:0007669"/>
    <property type="project" value="InterPro"/>
</dbReference>
<feature type="transmembrane region" description="Helical" evidence="5">
    <location>
        <begin position="253"/>
        <end position="272"/>
    </location>
</feature>
<dbReference type="InterPro" id="IPR027417">
    <property type="entry name" value="P-loop_NTPase"/>
</dbReference>
<dbReference type="SUPFAM" id="SSF90123">
    <property type="entry name" value="ABC transporter transmembrane region"/>
    <property type="match status" value="1"/>
</dbReference>
<dbReference type="Gene3D" id="1.20.1560.10">
    <property type="entry name" value="ABC transporter type 1, transmembrane domain"/>
    <property type="match status" value="1"/>
</dbReference>
<evidence type="ECO:0000259" key="7">
    <source>
        <dbReference type="PROSITE" id="PS50929"/>
    </source>
</evidence>
<feature type="transmembrane region" description="Helical" evidence="5">
    <location>
        <begin position="163"/>
        <end position="183"/>
    </location>
</feature>
<dbReference type="HOGENOM" id="CLU_000604_60_0_10"/>
<feature type="transmembrane region" description="Helical" evidence="5">
    <location>
        <begin position="25"/>
        <end position="50"/>
    </location>
</feature>
<dbReference type="GO" id="GO:0015421">
    <property type="term" value="F:ABC-type oligopeptide transporter activity"/>
    <property type="evidence" value="ECO:0007669"/>
    <property type="project" value="TreeGrafter"/>
</dbReference>
<dbReference type="Proteomes" id="UP000007519">
    <property type="component" value="Chromosome"/>
</dbReference>
<dbReference type="PANTHER" id="PTHR43394">
    <property type="entry name" value="ATP-DEPENDENT PERMEASE MDL1, MITOCHONDRIAL"/>
    <property type="match status" value="1"/>
</dbReference>
<dbReference type="InterPro" id="IPR011527">
    <property type="entry name" value="ABC1_TM_dom"/>
</dbReference>
<keyword evidence="9" id="KW-1185">Reference proteome</keyword>
<proteinExistence type="predicted"/>
<dbReference type="STRING" id="984262.SGRA_3346"/>
<dbReference type="Gene3D" id="3.40.50.300">
    <property type="entry name" value="P-loop containing nucleotide triphosphate hydrolases"/>
    <property type="match status" value="1"/>
</dbReference>
<dbReference type="GO" id="GO:0005886">
    <property type="term" value="C:plasma membrane"/>
    <property type="evidence" value="ECO:0007669"/>
    <property type="project" value="UniProtKB-SubCell"/>
</dbReference>
<keyword evidence="4 5" id="KW-0472">Membrane</keyword>
<feature type="transmembrane region" description="Helical" evidence="5">
    <location>
        <begin position="139"/>
        <end position="157"/>
    </location>
</feature>
<dbReference type="OrthoDB" id="311344at2"/>
<protein>
    <submittedName>
        <fullName evidence="8">HlyB/MsbA family ABC transporter</fullName>
    </submittedName>
</protein>
<feature type="domain" description="ABC transmembrane type-1" evidence="7">
    <location>
        <begin position="27"/>
        <end position="299"/>
    </location>
</feature>
<dbReference type="SUPFAM" id="SSF52540">
    <property type="entry name" value="P-loop containing nucleoside triphosphate hydrolases"/>
    <property type="match status" value="1"/>
</dbReference>
<evidence type="ECO:0000256" key="1">
    <source>
        <dbReference type="ARBA" id="ARBA00004651"/>
    </source>
</evidence>
<evidence type="ECO:0000256" key="4">
    <source>
        <dbReference type="ARBA" id="ARBA00023136"/>
    </source>
</evidence>
<dbReference type="KEGG" id="sgn:SGRA_3346"/>
<evidence type="ECO:0000259" key="6">
    <source>
        <dbReference type="PROSITE" id="PS50893"/>
    </source>
</evidence>
<sequence>MASVQPSFKPLKRLGKMLYLDRKDIYLVSFYAFFAGLLGLGIPLGIQAIINYIAIGETTTSWYTLCFLITGASVAVGITRYMQVLIAEGIQQRIFTRSAFEFAYRIPRFKMESIREAYAPELANRFFDTLSVQKGVPKLIIDLPASVLQILFGLILLASYHPFFVFFGLTLIFVLVAILYFTYQEGLASSLRESKYKYKVAYWLEELGRTMGSFKLAGRTQYPLEKTDELVGSYLKHRQSHFAVYRQQFMSMVGVRGGATLALLLLGGGLVISNEMNIGQFVAAEIMIIMVLNALEKIILSMETVFDVLTAIEKIAHVTDLPLEEEEGIDFQEIVGNKGIHLRVHKMSYHPEPLMPPVLKDISFELGGGEHLCITGFADSGKTTLLRILLGLYQNFKGTIDYNQMPIRNLNLSSLRSYMGDYLREEHLFYGNLLENIAMGRKDVTAQDVLSTCRAVGLDRFLQEHPEGLDAMIPSDGQGLSQSTIKKILLARCIVDHPRFLAAENLLVGLESREKRMLTNLLTAPNAPWTLVAVSRSSELAARCKRVIVLDKGEIIFNGCYNELKKQAYFNELFDGCEEA</sequence>
<gene>
    <name evidence="8" type="ordered locus">SGRA_3346</name>
</gene>
<feature type="transmembrane region" description="Helical" evidence="5">
    <location>
        <begin position="62"/>
        <end position="82"/>
    </location>
</feature>
<feature type="domain" description="ABC transporter" evidence="6">
    <location>
        <begin position="342"/>
        <end position="577"/>
    </location>
</feature>
<dbReference type="PROSITE" id="PS50893">
    <property type="entry name" value="ABC_TRANSPORTER_2"/>
    <property type="match status" value="1"/>
</dbReference>
<reference evidence="8 9" key="1">
    <citation type="journal article" date="2012" name="Stand. Genomic Sci.">
        <title>Complete genome sequencing and analysis of Saprospira grandis str. Lewin, a predatory marine bacterium.</title>
        <authorList>
            <person name="Saw J.H."/>
            <person name="Yuryev A."/>
            <person name="Kanbe M."/>
            <person name="Hou S."/>
            <person name="Young A.G."/>
            <person name="Aizawa S."/>
            <person name="Alam M."/>
        </authorList>
    </citation>
    <scope>NUCLEOTIDE SEQUENCE [LARGE SCALE GENOMIC DNA]</scope>
    <source>
        <strain evidence="8 9">Lewin</strain>
    </source>
</reference>
<name>H6L137_SAPGL</name>
<organism evidence="8 9">
    <name type="scientific">Saprospira grandis (strain Lewin)</name>
    <dbReference type="NCBI Taxonomy" id="984262"/>
    <lineage>
        <taxon>Bacteria</taxon>
        <taxon>Pseudomonadati</taxon>
        <taxon>Bacteroidota</taxon>
        <taxon>Saprospiria</taxon>
        <taxon>Saprospirales</taxon>
        <taxon>Saprospiraceae</taxon>
        <taxon>Saprospira</taxon>
    </lineage>
</organism>
<dbReference type="GO" id="GO:0005524">
    <property type="term" value="F:ATP binding"/>
    <property type="evidence" value="ECO:0007669"/>
    <property type="project" value="InterPro"/>
</dbReference>
<dbReference type="RefSeq" id="WP_015693668.1">
    <property type="nucleotide sequence ID" value="NC_016940.1"/>
</dbReference>
<evidence type="ECO:0000313" key="9">
    <source>
        <dbReference type="Proteomes" id="UP000007519"/>
    </source>
</evidence>
<keyword evidence="3 5" id="KW-1133">Transmembrane helix</keyword>